<reference evidence="1" key="1">
    <citation type="submission" date="2018-05" db="EMBL/GenBank/DDBJ databases">
        <authorList>
            <person name="Lanie J.A."/>
            <person name="Ng W.-L."/>
            <person name="Kazmierczak K.M."/>
            <person name="Andrzejewski T.M."/>
            <person name="Davidsen T.M."/>
            <person name="Wayne K.J."/>
            <person name="Tettelin H."/>
            <person name="Glass J.I."/>
            <person name="Rusch D."/>
            <person name="Podicherti R."/>
            <person name="Tsui H.-C.T."/>
            <person name="Winkler M.E."/>
        </authorList>
    </citation>
    <scope>NUCLEOTIDE SEQUENCE</scope>
</reference>
<protein>
    <submittedName>
        <fullName evidence="1">Uncharacterized protein</fullName>
    </submittedName>
</protein>
<dbReference type="EMBL" id="UINC01212075">
    <property type="protein sequence ID" value="SVE36239.1"/>
    <property type="molecule type" value="Genomic_DNA"/>
</dbReference>
<sequence length="21" mass="2545">ISNKLFFSLEKNKIIQIQRKP</sequence>
<gene>
    <name evidence="1" type="ORF">METZ01_LOCUS489093</name>
</gene>
<evidence type="ECO:0000313" key="1">
    <source>
        <dbReference type="EMBL" id="SVE36239.1"/>
    </source>
</evidence>
<proteinExistence type="predicted"/>
<organism evidence="1">
    <name type="scientific">marine metagenome</name>
    <dbReference type="NCBI Taxonomy" id="408172"/>
    <lineage>
        <taxon>unclassified sequences</taxon>
        <taxon>metagenomes</taxon>
        <taxon>ecological metagenomes</taxon>
    </lineage>
</organism>
<dbReference type="AlphaFoldDB" id="A0A383CW44"/>
<accession>A0A383CW44</accession>
<name>A0A383CW44_9ZZZZ</name>
<feature type="non-terminal residue" evidence="1">
    <location>
        <position position="1"/>
    </location>
</feature>